<organism evidence="2 3">
    <name type="scientific">Kitasatospora cheerisanensis KCTC 2395</name>
    <dbReference type="NCBI Taxonomy" id="1348663"/>
    <lineage>
        <taxon>Bacteria</taxon>
        <taxon>Bacillati</taxon>
        <taxon>Actinomycetota</taxon>
        <taxon>Actinomycetes</taxon>
        <taxon>Kitasatosporales</taxon>
        <taxon>Streptomycetaceae</taxon>
        <taxon>Kitasatospora</taxon>
    </lineage>
</organism>
<sequence length="37" mass="3969">MGRDARRGPLNGGESAPSLRGTVLCRSYVDRAPQHTS</sequence>
<comment type="caution">
    <text evidence="2">The sequence shown here is derived from an EMBL/GenBank/DDBJ whole genome shotgun (WGS) entry which is preliminary data.</text>
</comment>
<evidence type="ECO:0000313" key="2">
    <source>
        <dbReference type="EMBL" id="KDN83427.1"/>
    </source>
</evidence>
<gene>
    <name evidence="2" type="ORF">KCH_49090</name>
</gene>
<accession>A0A066YQ95</accession>
<dbReference type="Proteomes" id="UP000027178">
    <property type="component" value="Unassembled WGS sequence"/>
</dbReference>
<reference evidence="2 3" key="1">
    <citation type="submission" date="2014-05" db="EMBL/GenBank/DDBJ databases">
        <title>Draft Genome Sequence of Kitasatospora cheerisanensis KCTC 2395.</title>
        <authorList>
            <person name="Nam D.H."/>
        </authorList>
    </citation>
    <scope>NUCLEOTIDE SEQUENCE [LARGE SCALE GENOMIC DNA]</scope>
    <source>
        <strain evidence="2 3">KCTC 2395</strain>
    </source>
</reference>
<protein>
    <submittedName>
        <fullName evidence="2">Uncharacterized protein</fullName>
    </submittedName>
</protein>
<dbReference type="HOGENOM" id="CLU_3344665_0_0_11"/>
<dbReference type="EMBL" id="JNBY01000095">
    <property type="protein sequence ID" value="KDN83427.1"/>
    <property type="molecule type" value="Genomic_DNA"/>
</dbReference>
<feature type="region of interest" description="Disordered" evidence="1">
    <location>
        <begin position="1"/>
        <end position="20"/>
    </location>
</feature>
<dbReference type="AlphaFoldDB" id="A0A066YQ95"/>
<name>A0A066YQ95_9ACTN</name>
<keyword evidence="3" id="KW-1185">Reference proteome</keyword>
<evidence type="ECO:0000313" key="3">
    <source>
        <dbReference type="Proteomes" id="UP000027178"/>
    </source>
</evidence>
<proteinExistence type="predicted"/>
<evidence type="ECO:0000256" key="1">
    <source>
        <dbReference type="SAM" id="MobiDB-lite"/>
    </source>
</evidence>